<dbReference type="EMBL" id="LT598467">
    <property type="protein sequence ID" value="SCU95038.1"/>
    <property type="molecule type" value="Genomic_DNA"/>
</dbReference>
<dbReference type="Pfam" id="PF08621">
    <property type="entry name" value="RPAP1_N"/>
    <property type="match status" value="1"/>
</dbReference>
<dbReference type="Proteomes" id="UP000191024">
    <property type="component" value="Chromosome F"/>
</dbReference>
<evidence type="ECO:0000256" key="2">
    <source>
        <dbReference type="SAM" id="MobiDB-lite"/>
    </source>
</evidence>
<reference evidence="6" key="1">
    <citation type="submission" date="2016-03" db="EMBL/GenBank/DDBJ databases">
        <authorList>
            <person name="Devillers H."/>
        </authorList>
    </citation>
    <scope>NUCLEOTIDE SEQUENCE [LARGE SCALE GENOMIC DNA]</scope>
</reference>
<dbReference type="Pfam" id="PF08620">
    <property type="entry name" value="RPAP1_C"/>
    <property type="match status" value="1"/>
</dbReference>
<evidence type="ECO:0000313" key="5">
    <source>
        <dbReference type="EMBL" id="SCU95038.1"/>
    </source>
</evidence>
<dbReference type="PANTHER" id="PTHR21483:SF18">
    <property type="entry name" value="RNA POLYMERASE II-ASSOCIATED PROTEIN 1"/>
    <property type="match status" value="1"/>
</dbReference>
<dbReference type="InterPro" id="IPR039913">
    <property type="entry name" value="RPAP1/Rba50"/>
</dbReference>
<dbReference type="GO" id="GO:0006366">
    <property type="term" value="P:transcription by RNA polymerase II"/>
    <property type="evidence" value="ECO:0007669"/>
    <property type="project" value="InterPro"/>
</dbReference>
<proteinExistence type="inferred from homology"/>
<feature type="domain" description="RPAP1 N-terminal" evidence="4">
    <location>
        <begin position="82"/>
        <end position="127"/>
    </location>
</feature>
<comment type="similarity">
    <text evidence="1">Belongs to the RPAP1 family.</text>
</comment>
<evidence type="ECO:0000313" key="6">
    <source>
        <dbReference type="Proteomes" id="UP000191024"/>
    </source>
</evidence>
<dbReference type="PANTHER" id="PTHR21483">
    <property type="entry name" value="RNA POLYMERASE II-ASSOCIATED PROTEIN 1"/>
    <property type="match status" value="1"/>
</dbReference>
<keyword evidence="6" id="KW-1185">Reference proteome</keyword>
<evidence type="ECO:0000259" key="3">
    <source>
        <dbReference type="Pfam" id="PF08620"/>
    </source>
</evidence>
<feature type="region of interest" description="Disordered" evidence="2">
    <location>
        <begin position="1"/>
        <end position="99"/>
    </location>
</feature>
<evidence type="ECO:0000256" key="1">
    <source>
        <dbReference type="ARBA" id="ARBA00009953"/>
    </source>
</evidence>
<name>A0A1G4JVH3_9SACH</name>
<protein>
    <submittedName>
        <fullName evidence="5">LAMI_0F00694g1_1</fullName>
    </submittedName>
</protein>
<sequence>MDLLGEIIERDVQPPAPAPSAPSSGFPELYEPEKISSWKVRLQQKKREQARAQRSGASDSVSGGKSVRRSEAQAVKPKSEAEQIDRENTTRLSSMTPKQFEFEKQELLDSIDPRVLEAFRKRISKKQMSSNSESDFLDTTKAPLFAEIEGAPGTWVGGDYEEAEPSDSANTAANKSTTQANSDLKKVRFEKTSISDESDQDANEEQLLAHKGIIADEDDIAPQEYQFMQKMDHMTNEELMQDVHFINPAQNFEETFQSLDINDPNFDRVLHKKYFPNLPKEVDKLAWMKPVHKITRSEVIYDVTECRFDFKGDLIPPTRLSSTTRDGLHHHSEDPDLPGYTILELQHLSRSTFAPQRSMAIQIIGRILYKMGKQAYREVVPEVDAETYEELGGTDAVVDKIYAMFWDLCKSCMLVESILDAADETRTKNISIRNYALEALWLWKQGGGDFRKEQAPTN</sequence>
<accession>A0A1G4JVH3</accession>
<gene>
    <name evidence="5" type="ORF">LAMI_0F00694G</name>
</gene>
<dbReference type="InterPro" id="IPR013929">
    <property type="entry name" value="RPAP1_C"/>
</dbReference>
<feature type="domain" description="RPAP1 C-terminal" evidence="3">
    <location>
        <begin position="305"/>
        <end position="371"/>
    </location>
</feature>
<feature type="region of interest" description="Disordered" evidence="2">
    <location>
        <begin position="151"/>
        <end position="184"/>
    </location>
</feature>
<feature type="compositionally biased region" description="Polar residues" evidence="2">
    <location>
        <begin position="167"/>
        <end position="182"/>
    </location>
</feature>
<dbReference type="OrthoDB" id="348201at2759"/>
<evidence type="ECO:0000259" key="4">
    <source>
        <dbReference type="Pfam" id="PF08621"/>
    </source>
</evidence>
<feature type="compositionally biased region" description="Basic and acidic residues" evidence="2">
    <location>
        <begin position="77"/>
        <end position="89"/>
    </location>
</feature>
<dbReference type="AlphaFoldDB" id="A0A1G4JVH3"/>
<dbReference type="InterPro" id="IPR013930">
    <property type="entry name" value="RPAP1_N"/>
</dbReference>
<organism evidence="5 6">
    <name type="scientific">Lachancea mirantina</name>
    <dbReference type="NCBI Taxonomy" id="1230905"/>
    <lineage>
        <taxon>Eukaryota</taxon>
        <taxon>Fungi</taxon>
        <taxon>Dikarya</taxon>
        <taxon>Ascomycota</taxon>
        <taxon>Saccharomycotina</taxon>
        <taxon>Saccharomycetes</taxon>
        <taxon>Saccharomycetales</taxon>
        <taxon>Saccharomycetaceae</taxon>
        <taxon>Lachancea</taxon>
    </lineage>
</organism>